<dbReference type="RefSeq" id="WP_015583419.1">
    <property type="nucleotide sequence ID" value="NZ_AP024309.1"/>
</dbReference>
<comment type="caution">
    <text evidence="2">The sequence shown here is derived from an EMBL/GenBank/DDBJ whole genome shotgun (WGS) entry which is preliminary data.</text>
</comment>
<feature type="transmembrane region" description="Helical" evidence="1">
    <location>
        <begin position="36"/>
        <end position="55"/>
    </location>
</feature>
<gene>
    <name evidence="2" type="ORF">CHT91_00330</name>
</gene>
<dbReference type="AlphaFoldDB" id="A0A3E2DPE3"/>
<evidence type="ECO:0000256" key="1">
    <source>
        <dbReference type="SAM" id="Phobius"/>
    </source>
</evidence>
<evidence type="ECO:0000313" key="3">
    <source>
        <dbReference type="Proteomes" id="UP000259211"/>
    </source>
</evidence>
<accession>A0A3E2DPE3</accession>
<keyword evidence="1" id="KW-0472">Membrane</keyword>
<dbReference type="Proteomes" id="UP000259211">
    <property type="component" value="Unassembled WGS sequence"/>
</dbReference>
<protein>
    <recommendedName>
        <fullName evidence="4">DUF2530 domain-containing protein</fullName>
    </recommendedName>
</protein>
<reference evidence="2 3" key="1">
    <citation type="submission" date="2017-07" db="EMBL/GenBank/DDBJ databases">
        <authorList>
            <person name="Sun Z.S."/>
            <person name="Albrecht U."/>
            <person name="Echele G."/>
            <person name="Lee C.C."/>
        </authorList>
    </citation>
    <scope>NUCLEOTIDE SEQUENCE [LARGE SCALE GENOMIC DNA]</scope>
    <source>
        <strain evidence="2 3">P16-029</strain>
    </source>
</reference>
<keyword evidence="1" id="KW-0812">Transmembrane</keyword>
<dbReference type="EMBL" id="NOWI01000001">
    <property type="protein sequence ID" value="RFT46813.1"/>
    <property type="molecule type" value="Genomic_DNA"/>
</dbReference>
<sequence length="65" mass="7028">MSQHSLRNAFLALVGWLVAGFIVVKITDALTHGTHWWIYIPFAVIGLASGAIHAATARSRSSDSH</sequence>
<evidence type="ECO:0000313" key="2">
    <source>
        <dbReference type="EMBL" id="RFT46813.1"/>
    </source>
</evidence>
<organism evidence="2 3">
    <name type="scientific">Cutibacterium avidum</name>
    <dbReference type="NCBI Taxonomy" id="33010"/>
    <lineage>
        <taxon>Bacteria</taxon>
        <taxon>Bacillati</taxon>
        <taxon>Actinomycetota</taxon>
        <taxon>Actinomycetes</taxon>
        <taxon>Propionibacteriales</taxon>
        <taxon>Propionibacteriaceae</taxon>
        <taxon>Cutibacterium</taxon>
    </lineage>
</organism>
<keyword evidence="1" id="KW-1133">Transmembrane helix</keyword>
<evidence type="ECO:0008006" key="4">
    <source>
        <dbReference type="Google" id="ProtNLM"/>
    </source>
</evidence>
<proteinExistence type="predicted"/>
<name>A0A3E2DPE3_9ACTN</name>
<dbReference type="GeneID" id="29843774"/>
<feature type="transmembrane region" description="Helical" evidence="1">
    <location>
        <begin position="9"/>
        <end position="30"/>
    </location>
</feature>